<dbReference type="AlphaFoldDB" id="A0A918XLZ1"/>
<gene>
    <name evidence="2" type="ORF">GCM10007053_26440</name>
</gene>
<dbReference type="CDD" id="cd03450">
    <property type="entry name" value="NodN"/>
    <property type="match status" value="1"/>
</dbReference>
<dbReference type="InterPro" id="IPR029069">
    <property type="entry name" value="HotDog_dom_sf"/>
</dbReference>
<keyword evidence="3" id="KW-1185">Reference proteome</keyword>
<feature type="domain" description="MaoC-like" evidence="1">
    <location>
        <begin position="13"/>
        <end position="124"/>
    </location>
</feature>
<dbReference type="RefSeq" id="WP_189478245.1">
    <property type="nucleotide sequence ID" value="NZ_BMYM01000002.1"/>
</dbReference>
<dbReference type="PANTHER" id="PTHR42993">
    <property type="entry name" value="MAOC-LIKE DEHYDRATASE DOMAIN-CONTAINING PROTEIN"/>
    <property type="match status" value="1"/>
</dbReference>
<accession>A0A918XLZ1</accession>
<dbReference type="Proteomes" id="UP000644693">
    <property type="component" value="Unassembled WGS sequence"/>
</dbReference>
<protein>
    <recommendedName>
        <fullName evidence="1">MaoC-like domain-containing protein</fullName>
    </recommendedName>
</protein>
<reference evidence="2" key="1">
    <citation type="journal article" date="2014" name="Int. J. Syst. Evol. Microbiol.">
        <title>Complete genome sequence of Corynebacterium casei LMG S-19264T (=DSM 44701T), isolated from a smear-ripened cheese.</title>
        <authorList>
            <consortium name="US DOE Joint Genome Institute (JGI-PGF)"/>
            <person name="Walter F."/>
            <person name="Albersmeier A."/>
            <person name="Kalinowski J."/>
            <person name="Ruckert C."/>
        </authorList>
    </citation>
    <scope>NUCLEOTIDE SEQUENCE</scope>
    <source>
        <strain evidence="2">KCTC 23430</strain>
    </source>
</reference>
<evidence type="ECO:0000313" key="2">
    <source>
        <dbReference type="EMBL" id="GHD37180.1"/>
    </source>
</evidence>
<dbReference type="Gene3D" id="3.10.129.10">
    <property type="entry name" value="Hotdog Thioesterase"/>
    <property type="match status" value="1"/>
</dbReference>
<dbReference type="Pfam" id="PF01575">
    <property type="entry name" value="MaoC_dehydratas"/>
    <property type="match status" value="1"/>
</dbReference>
<organism evidence="2 3">
    <name type="scientific">Parahalioglobus pacificus</name>
    <dbReference type="NCBI Taxonomy" id="930806"/>
    <lineage>
        <taxon>Bacteria</taxon>
        <taxon>Pseudomonadati</taxon>
        <taxon>Pseudomonadota</taxon>
        <taxon>Gammaproteobacteria</taxon>
        <taxon>Cellvibrionales</taxon>
        <taxon>Halieaceae</taxon>
        <taxon>Parahalioglobus</taxon>
    </lineage>
</organism>
<evidence type="ECO:0000313" key="3">
    <source>
        <dbReference type="Proteomes" id="UP000644693"/>
    </source>
</evidence>
<proteinExistence type="predicted"/>
<evidence type="ECO:0000259" key="1">
    <source>
        <dbReference type="Pfam" id="PF01575"/>
    </source>
</evidence>
<dbReference type="PANTHER" id="PTHR42993:SF1">
    <property type="entry name" value="MAOC-LIKE DEHYDRATASE DOMAIN-CONTAINING PROTEIN"/>
    <property type="match status" value="1"/>
</dbReference>
<dbReference type="EMBL" id="BMYM01000002">
    <property type="protein sequence ID" value="GHD37180.1"/>
    <property type="molecule type" value="Genomic_DNA"/>
</dbReference>
<sequence>MAIKVVPASEMVNQKGTKFEPGPWITLDQERINQFADVTDDHQFIHLDEEKAAQTPFGGTIAHGFLTLSCLVPMCQDSGLMPENIVMGINYGFNKVRFLTPVRAGKRVRAHVEVTDVDAKDDNRFLITQAVTVEIEGEDNPALVAEWLSMVVAG</sequence>
<comment type="caution">
    <text evidence="2">The sequence shown here is derived from an EMBL/GenBank/DDBJ whole genome shotgun (WGS) entry which is preliminary data.</text>
</comment>
<dbReference type="SUPFAM" id="SSF54637">
    <property type="entry name" value="Thioesterase/thiol ester dehydrase-isomerase"/>
    <property type="match status" value="1"/>
</dbReference>
<reference evidence="2" key="2">
    <citation type="submission" date="2020-09" db="EMBL/GenBank/DDBJ databases">
        <authorList>
            <person name="Sun Q."/>
            <person name="Kim S."/>
        </authorList>
    </citation>
    <scope>NUCLEOTIDE SEQUENCE</scope>
    <source>
        <strain evidence="2">KCTC 23430</strain>
    </source>
</reference>
<name>A0A918XLZ1_9GAMM</name>
<dbReference type="InterPro" id="IPR039375">
    <property type="entry name" value="NodN-like"/>
</dbReference>
<dbReference type="InterPro" id="IPR002539">
    <property type="entry name" value="MaoC-like_dom"/>
</dbReference>